<accession>A0A963YXT1</accession>
<reference evidence="1" key="2">
    <citation type="submission" date="2021-01" db="EMBL/GenBank/DDBJ databases">
        <authorList>
            <person name="Mieszkin S."/>
            <person name="Pouder E."/>
            <person name="Alain K."/>
        </authorList>
    </citation>
    <scope>NUCLEOTIDE SEQUENCE</scope>
    <source>
        <strain evidence="1">HW T2.11</strain>
    </source>
</reference>
<sequence length="91" mass="10123">MTDLQTSEEDAPVQLPLEVDQFIPRIGDEEWIALTALNTLADNQHFICATGVSEEAISNLIKLGFALGEPHMAQISKWGREAFTIIIKQDK</sequence>
<name>A0A963YXT1_9PROT</name>
<reference evidence="1" key="1">
    <citation type="journal article" date="2021" name="Microorganisms">
        <title>Acidisoma silvae sp. nov. and Acidisomacellulosilytica sp. nov., Two Acidophilic Bacteria Isolated from Decaying Wood, Hydrolyzing Cellulose and Producing Poly-3-hydroxybutyrate.</title>
        <authorList>
            <person name="Mieszkin S."/>
            <person name="Pouder E."/>
            <person name="Uroz S."/>
            <person name="Simon-Colin C."/>
            <person name="Alain K."/>
        </authorList>
    </citation>
    <scope>NUCLEOTIDE SEQUENCE</scope>
    <source>
        <strain evidence="1">HW T2.11</strain>
    </source>
</reference>
<gene>
    <name evidence="1" type="ORF">ASILVAE211_24305</name>
</gene>
<evidence type="ECO:0000313" key="2">
    <source>
        <dbReference type="Proteomes" id="UP000708298"/>
    </source>
</evidence>
<keyword evidence="2" id="KW-1185">Reference proteome</keyword>
<dbReference type="EMBL" id="JAESVB010000029">
    <property type="protein sequence ID" value="MCB8878322.1"/>
    <property type="molecule type" value="Genomic_DNA"/>
</dbReference>
<dbReference type="AlphaFoldDB" id="A0A963YXT1"/>
<organism evidence="1 2">
    <name type="scientific">Acidisoma silvae</name>
    <dbReference type="NCBI Taxonomy" id="2802396"/>
    <lineage>
        <taxon>Bacteria</taxon>
        <taxon>Pseudomonadati</taxon>
        <taxon>Pseudomonadota</taxon>
        <taxon>Alphaproteobacteria</taxon>
        <taxon>Acetobacterales</taxon>
        <taxon>Acidocellaceae</taxon>
        <taxon>Acidisoma</taxon>
    </lineage>
</organism>
<dbReference type="Proteomes" id="UP000708298">
    <property type="component" value="Unassembled WGS sequence"/>
</dbReference>
<evidence type="ECO:0000313" key="1">
    <source>
        <dbReference type="EMBL" id="MCB8878322.1"/>
    </source>
</evidence>
<comment type="caution">
    <text evidence="1">The sequence shown here is derived from an EMBL/GenBank/DDBJ whole genome shotgun (WGS) entry which is preliminary data.</text>
</comment>
<protein>
    <submittedName>
        <fullName evidence="1">Uncharacterized protein</fullName>
    </submittedName>
</protein>
<proteinExistence type="predicted"/>
<dbReference type="RefSeq" id="WP_227323967.1">
    <property type="nucleotide sequence ID" value="NZ_JAESVB010000029.1"/>
</dbReference>